<dbReference type="FunFam" id="3.30.70.270:FF:000001">
    <property type="entry name" value="Diguanylate cyclase domain protein"/>
    <property type="match status" value="1"/>
</dbReference>
<dbReference type="Gene3D" id="3.20.20.450">
    <property type="entry name" value="EAL domain"/>
    <property type="match status" value="1"/>
</dbReference>
<dbReference type="InterPro" id="IPR001633">
    <property type="entry name" value="EAL_dom"/>
</dbReference>
<evidence type="ECO:0000259" key="5">
    <source>
        <dbReference type="PROSITE" id="PS50887"/>
    </source>
</evidence>
<dbReference type="Pfam" id="PF00072">
    <property type="entry name" value="Response_reg"/>
    <property type="match status" value="1"/>
</dbReference>
<gene>
    <name evidence="6" type="ordered locus">Dret_1184</name>
</gene>
<dbReference type="InterPro" id="IPR001789">
    <property type="entry name" value="Sig_transdc_resp-reg_receiver"/>
</dbReference>
<dbReference type="NCBIfam" id="TIGR00254">
    <property type="entry name" value="GGDEF"/>
    <property type="match status" value="1"/>
</dbReference>
<proteinExistence type="predicted"/>
<dbReference type="CDD" id="cd01948">
    <property type="entry name" value="EAL"/>
    <property type="match status" value="1"/>
</dbReference>
<reference evidence="7" key="1">
    <citation type="submission" date="2009-09" db="EMBL/GenBank/DDBJ databases">
        <title>The complete chromosome of Desulfohalobium retbaense DSM 5692.</title>
        <authorList>
            <consortium name="US DOE Joint Genome Institute (JGI-PGF)"/>
            <person name="Lucas S."/>
            <person name="Copeland A."/>
            <person name="Lapidus A."/>
            <person name="Glavina del Rio T."/>
            <person name="Dalin E."/>
            <person name="Tice H."/>
            <person name="Bruce D."/>
            <person name="Goodwin L."/>
            <person name="Pitluck S."/>
            <person name="Kyrpides N."/>
            <person name="Mavromatis K."/>
            <person name="Ivanova N."/>
            <person name="Mikhailova N."/>
            <person name="Munk A.C."/>
            <person name="Brettin T."/>
            <person name="Detter J.C."/>
            <person name="Han C."/>
            <person name="Tapia R."/>
            <person name="Larimer F."/>
            <person name="Land M."/>
            <person name="Hauser L."/>
            <person name="Markowitz V."/>
            <person name="Cheng J.-F."/>
            <person name="Hugenholtz P."/>
            <person name="Woyke T."/>
            <person name="Wu D."/>
            <person name="Spring S."/>
            <person name="Klenk H.-P."/>
            <person name="Eisen J.A."/>
        </authorList>
    </citation>
    <scope>NUCLEOTIDE SEQUENCE [LARGE SCALE GENOMIC DNA]</scope>
    <source>
        <strain evidence="7">DSM 5692</strain>
    </source>
</reference>
<name>C8X1Q0_DESRD</name>
<dbReference type="EMBL" id="CP001734">
    <property type="protein sequence ID" value="ACV68472.1"/>
    <property type="molecule type" value="Genomic_DNA"/>
</dbReference>
<dbReference type="eggNOG" id="COG2204">
    <property type="taxonomic scope" value="Bacteria"/>
</dbReference>
<dbReference type="Gene3D" id="3.40.50.2300">
    <property type="match status" value="1"/>
</dbReference>
<dbReference type="PANTHER" id="PTHR44757">
    <property type="entry name" value="DIGUANYLATE CYCLASE DGCP"/>
    <property type="match status" value="1"/>
</dbReference>
<dbReference type="Gene3D" id="3.30.70.270">
    <property type="match status" value="1"/>
</dbReference>
<evidence type="ECO:0000256" key="1">
    <source>
        <dbReference type="PROSITE-ProRule" id="PRU00169"/>
    </source>
</evidence>
<evidence type="ECO:0000259" key="4">
    <source>
        <dbReference type="PROSITE" id="PS50883"/>
    </source>
</evidence>
<dbReference type="Proteomes" id="UP000001052">
    <property type="component" value="Chromosome"/>
</dbReference>
<dbReference type="OrthoDB" id="7673416at2"/>
<evidence type="ECO:0000259" key="2">
    <source>
        <dbReference type="PROSITE" id="PS50110"/>
    </source>
</evidence>
<dbReference type="CDD" id="cd00130">
    <property type="entry name" value="PAS"/>
    <property type="match status" value="1"/>
</dbReference>
<dbReference type="SUPFAM" id="SSF55785">
    <property type="entry name" value="PYP-like sensor domain (PAS domain)"/>
    <property type="match status" value="1"/>
</dbReference>
<keyword evidence="7" id="KW-1185">Reference proteome</keyword>
<dbReference type="HOGENOM" id="CLU_000445_70_50_7"/>
<dbReference type="GO" id="GO:0006355">
    <property type="term" value="P:regulation of DNA-templated transcription"/>
    <property type="evidence" value="ECO:0007669"/>
    <property type="project" value="InterPro"/>
</dbReference>
<dbReference type="InterPro" id="IPR029787">
    <property type="entry name" value="Nucleotide_cyclase"/>
</dbReference>
<evidence type="ECO:0000313" key="6">
    <source>
        <dbReference type="EMBL" id="ACV68472.1"/>
    </source>
</evidence>
<dbReference type="SUPFAM" id="SSF141868">
    <property type="entry name" value="EAL domain-like"/>
    <property type="match status" value="1"/>
</dbReference>
<dbReference type="Pfam" id="PF00563">
    <property type="entry name" value="EAL"/>
    <property type="match status" value="1"/>
</dbReference>
<dbReference type="InterPro" id="IPR011006">
    <property type="entry name" value="CheY-like_superfamily"/>
</dbReference>
<dbReference type="PANTHER" id="PTHR44757:SF2">
    <property type="entry name" value="BIOFILM ARCHITECTURE MAINTENANCE PROTEIN MBAA"/>
    <property type="match status" value="1"/>
</dbReference>
<sequence>MSSSVNKLESLYYKEQSQKFIPRDDDLRSPSVLIVEDDPMMRRSLSELLQSQKFSVIEASTNKEAKNCLSENYFNIVLVDLNLPDDSGKNLIDYINKKNINIHIIVVSGEANFENATHALQRNVYDFIKKPFNVTHLLKTVKEASKSYQKISQIADFYKKEIFSKEISSFIIENSPDFIYLLDDSGFFTYVNRKAYELLNYHNGELLGLHYSSIIYEGDLHKAQYVFNERRTGERATQGVEIRLKKFSENTLDNETPHFIYTELFARGMYRDDSVRRQNFVGTYGVIRDLTERIRSEDLIRFHLYHDSLTSLPNRTLFNDRLHMALLHAKRNKKKFSLLFLDLDNFKKINDNLGHQSGDEVLQNVAKILKKSVRESDTISRIGGDEFVILIENLDKLSETDKICYKILNAFKEPMYCQDQEVRITASIGIAVYPEHGQTKEQLMRRADMAMYKIKSKTQNSFCYYSNKDNGSCYKNLPSIELENDLYMAIENNELAMFYQPQVDCENETIVGFEALMRWFHPKFGLVSPSVFIAIAEKNGLINELGRWGLQQTCKDALYFEEKCAEPMKFSFNISAKQIHQSNFIDETLSIVNSFDLKENSIELEITESSVMHNLNAVSYFLMELRKSNISIAIDDFGSGFSSLSYLQNLFVDTLKLDRSFISNADLNKKKRTIFTAIQSMAHSLNVDLVIEGVENFSQKQYLKDLGLDSIIQGYYYSKPMSLEDLEKSLFLKYSLQF</sequence>
<dbReference type="NCBIfam" id="TIGR00229">
    <property type="entry name" value="sensory_box"/>
    <property type="match status" value="1"/>
</dbReference>
<evidence type="ECO:0000259" key="3">
    <source>
        <dbReference type="PROSITE" id="PS50112"/>
    </source>
</evidence>
<dbReference type="InterPro" id="IPR000160">
    <property type="entry name" value="GGDEF_dom"/>
</dbReference>
<dbReference type="InterPro" id="IPR043128">
    <property type="entry name" value="Rev_trsase/Diguanyl_cyclase"/>
</dbReference>
<dbReference type="Pfam" id="PF00990">
    <property type="entry name" value="GGDEF"/>
    <property type="match status" value="1"/>
</dbReference>
<keyword evidence="1" id="KW-0597">Phosphoprotein</keyword>
<evidence type="ECO:0000313" key="7">
    <source>
        <dbReference type="Proteomes" id="UP000001052"/>
    </source>
</evidence>
<reference evidence="6 7" key="2">
    <citation type="journal article" date="2010" name="Stand. Genomic Sci.">
        <title>Complete genome sequence of Desulfohalobium retbaense type strain (HR(100)).</title>
        <authorList>
            <person name="Spring S."/>
            <person name="Nolan M."/>
            <person name="Lapidus A."/>
            <person name="Glavina Del Rio T."/>
            <person name="Copeland A."/>
            <person name="Tice H."/>
            <person name="Cheng J.F."/>
            <person name="Lucas S."/>
            <person name="Land M."/>
            <person name="Chen F."/>
            <person name="Bruce D."/>
            <person name="Goodwin L."/>
            <person name="Pitluck S."/>
            <person name="Ivanova N."/>
            <person name="Mavromatis K."/>
            <person name="Mikhailova N."/>
            <person name="Pati A."/>
            <person name="Chen A."/>
            <person name="Palaniappan K."/>
            <person name="Hauser L."/>
            <person name="Chang Y.J."/>
            <person name="Jeffries C.D."/>
            <person name="Munk C."/>
            <person name="Kiss H."/>
            <person name="Chain P."/>
            <person name="Han C."/>
            <person name="Brettin T."/>
            <person name="Detter J.C."/>
            <person name="Schuler E."/>
            <person name="Goker M."/>
            <person name="Rohde M."/>
            <person name="Bristow J."/>
            <person name="Eisen J.A."/>
            <person name="Markowitz V."/>
            <person name="Hugenholtz P."/>
            <person name="Kyrpides N.C."/>
            <person name="Klenk H.P."/>
        </authorList>
    </citation>
    <scope>NUCLEOTIDE SEQUENCE [LARGE SCALE GENOMIC DNA]</scope>
    <source>
        <strain evidence="6 7">DSM 5692</strain>
    </source>
</reference>
<dbReference type="SUPFAM" id="SSF55073">
    <property type="entry name" value="Nucleotide cyclase"/>
    <property type="match status" value="1"/>
</dbReference>
<dbReference type="SMART" id="SM00448">
    <property type="entry name" value="REC"/>
    <property type="match status" value="1"/>
</dbReference>
<feature type="domain" description="GGDEF" evidence="5">
    <location>
        <begin position="334"/>
        <end position="467"/>
    </location>
</feature>
<dbReference type="PROSITE" id="PS50887">
    <property type="entry name" value="GGDEF"/>
    <property type="match status" value="1"/>
</dbReference>
<dbReference type="AlphaFoldDB" id="C8X1Q0"/>
<dbReference type="InterPro" id="IPR035919">
    <property type="entry name" value="EAL_sf"/>
</dbReference>
<feature type="domain" description="PAS" evidence="3">
    <location>
        <begin position="164"/>
        <end position="208"/>
    </location>
</feature>
<feature type="domain" description="EAL" evidence="4">
    <location>
        <begin position="479"/>
        <end position="734"/>
    </location>
</feature>
<dbReference type="GO" id="GO:0000160">
    <property type="term" value="P:phosphorelay signal transduction system"/>
    <property type="evidence" value="ECO:0007669"/>
    <property type="project" value="InterPro"/>
</dbReference>
<dbReference type="STRING" id="485915.Dret_1184"/>
<organism evidence="6 7">
    <name type="scientific">Desulfohalobium retbaense (strain ATCC 49708 / DSM 5692 / JCM 16813 / HR100)</name>
    <dbReference type="NCBI Taxonomy" id="485915"/>
    <lineage>
        <taxon>Bacteria</taxon>
        <taxon>Pseudomonadati</taxon>
        <taxon>Thermodesulfobacteriota</taxon>
        <taxon>Desulfovibrionia</taxon>
        <taxon>Desulfovibrionales</taxon>
        <taxon>Desulfohalobiaceae</taxon>
        <taxon>Desulfohalobium</taxon>
    </lineage>
</organism>
<feature type="domain" description="Response regulatory" evidence="2">
    <location>
        <begin position="31"/>
        <end position="145"/>
    </location>
</feature>
<dbReference type="PROSITE" id="PS50112">
    <property type="entry name" value="PAS"/>
    <property type="match status" value="1"/>
</dbReference>
<dbReference type="InterPro" id="IPR035965">
    <property type="entry name" value="PAS-like_dom_sf"/>
</dbReference>
<dbReference type="Gene3D" id="3.30.450.20">
    <property type="entry name" value="PAS domain"/>
    <property type="match status" value="1"/>
</dbReference>
<dbReference type="eggNOG" id="COG5001">
    <property type="taxonomic scope" value="Bacteria"/>
</dbReference>
<dbReference type="SMART" id="SM00091">
    <property type="entry name" value="PAS"/>
    <property type="match status" value="1"/>
</dbReference>
<dbReference type="RefSeq" id="WP_015751619.1">
    <property type="nucleotide sequence ID" value="NC_013223.1"/>
</dbReference>
<dbReference type="CDD" id="cd01949">
    <property type="entry name" value="GGDEF"/>
    <property type="match status" value="1"/>
</dbReference>
<dbReference type="InterPro" id="IPR013767">
    <property type="entry name" value="PAS_fold"/>
</dbReference>
<dbReference type="SUPFAM" id="SSF52172">
    <property type="entry name" value="CheY-like"/>
    <property type="match status" value="1"/>
</dbReference>
<dbReference type="PROSITE" id="PS50883">
    <property type="entry name" value="EAL"/>
    <property type="match status" value="1"/>
</dbReference>
<dbReference type="SMART" id="SM00052">
    <property type="entry name" value="EAL"/>
    <property type="match status" value="1"/>
</dbReference>
<dbReference type="PROSITE" id="PS50110">
    <property type="entry name" value="RESPONSE_REGULATORY"/>
    <property type="match status" value="1"/>
</dbReference>
<protein>
    <submittedName>
        <fullName evidence="6">Response regulator receiver modulated diguanylate cyclase/phosphodiesterase with PAS/PAC sensor(S)</fullName>
    </submittedName>
</protein>
<dbReference type="InterPro" id="IPR052155">
    <property type="entry name" value="Biofilm_reg_signaling"/>
</dbReference>
<accession>C8X1Q0</accession>
<dbReference type="SMART" id="SM00267">
    <property type="entry name" value="GGDEF"/>
    <property type="match status" value="1"/>
</dbReference>
<feature type="modified residue" description="4-aspartylphosphate" evidence="1">
    <location>
        <position position="80"/>
    </location>
</feature>
<dbReference type="CDD" id="cd00156">
    <property type="entry name" value="REC"/>
    <property type="match status" value="1"/>
</dbReference>
<dbReference type="Pfam" id="PF00989">
    <property type="entry name" value="PAS"/>
    <property type="match status" value="1"/>
</dbReference>
<dbReference type="GO" id="GO:0003824">
    <property type="term" value="F:catalytic activity"/>
    <property type="evidence" value="ECO:0007669"/>
    <property type="project" value="UniProtKB-ARBA"/>
</dbReference>
<dbReference type="InterPro" id="IPR000014">
    <property type="entry name" value="PAS"/>
</dbReference>
<dbReference type="KEGG" id="drt:Dret_1184"/>